<dbReference type="EMBL" id="KM677185">
    <property type="protein sequence ID" value="AIX12590.1"/>
    <property type="molecule type" value="Genomic_DNA"/>
</dbReference>
<proteinExistence type="predicted"/>
<name>A0A0D3MSU6_9CAUD</name>
<sequence>MVRYLVQWKNGETFTNHGFFRTGEQAFESIQDWWELNSFKPSYVRVLGGDNTIKAIDYGSYTSFYYIIPVTEDTFDDLLTNGVEAYGMNVNWNKYKSN</sequence>
<dbReference type="KEGG" id="vg:24722353"/>
<reference evidence="1 2" key="1">
    <citation type="journal article" date="2015" name="Appl. Environ. Microbiol.">
        <title>Lactococcal 949 group phages recognize a carbohydrate receptor on the host cell surface.</title>
        <authorList>
            <person name="Mahony J."/>
            <person name="Randazzo W."/>
            <person name="Neve H."/>
            <person name="Settanni L."/>
            <person name="van Sinderen D."/>
        </authorList>
    </citation>
    <scope>NUCLEOTIDE SEQUENCE [LARGE SCALE GENOMIC DNA]</scope>
    <source>
        <strain evidence="1">WRP3</strain>
    </source>
</reference>
<dbReference type="GeneID" id="24722353"/>
<accession>A0A0D3MSU6</accession>
<organism evidence="1 2">
    <name type="scientific">Lactococcus phage WRP3</name>
    <dbReference type="NCBI Taxonomy" id="1560313"/>
    <lineage>
        <taxon>Viruses</taxon>
        <taxon>Duplodnaviria</taxon>
        <taxon>Heunggongvirae</taxon>
        <taxon>Uroviricota</taxon>
        <taxon>Caudoviricetes</taxon>
        <taxon>Audreyjarvisvirus</taxon>
        <taxon>Audreyjarvisvirus WRP3</taxon>
    </lineage>
</organism>
<protein>
    <submittedName>
        <fullName evidence="1">Uncharacterized protein</fullName>
    </submittedName>
</protein>
<gene>
    <name evidence="1" type="ORF">WRP3_087</name>
</gene>
<dbReference type="RefSeq" id="YP_009147744.1">
    <property type="nucleotide sequence ID" value="NC_027341.1"/>
</dbReference>
<dbReference type="OrthoDB" id="17324at10239"/>
<keyword evidence="2" id="KW-1185">Reference proteome</keyword>
<evidence type="ECO:0000313" key="2">
    <source>
        <dbReference type="Proteomes" id="UP000032686"/>
    </source>
</evidence>
<evidence type="ECO:0000313" key="1">
    <source>
        <dbReference type="EMBL" id="AIX12590.1"/>
    </source>
</evidence>
<dbReference type="Proteomes" id="UP000032686">
    <property type="component" value="Segment"/>
</dbReference>